<evidence type="ECO:0000256" key="1">
    <source>
        <dbReference type="SAM" id="MobiDB-lite"/>
    </source>
</evidence>
<feature type="region of interest" description="Disordered" evidence="1">
    <location>
        <begin position="521"/>
        <end position="585"/>
    </location>
</feature>
<dbReference type="OrthoDB" id="5865767at2759"/>
<evidence type="ECO:0000313" key="2">
    <source>
        <dbReference type="EMBL" id="EFQ88195.1"/>
    </source>
</evidence>
<evidence type="ECO:0000313" key="3">
    <source>
        <dbReference type="Proteomes" id="UP000001067"/>
    </source>
</evidence>
<dbReference type="KEGG" id="pte:PTT_16019"/>
<feature type="compositionally biased region" description="Low complexity" evidence="1">
    <location>
        <begin position="13"/>
        <end position="28"/>
    </location>
</feature>
<feature type="compositionally biased region" description="Low complexity" evidence="1">
    <location>
        <begin position="534"/>
        <end position="543"/>
    </location>
</feature>
<sequence length="664" mass="71774">MNSNDDVGGDITSAKPKSLASSQPSSASRTALAVNNASINASQPASSSGPAHRCNITDANAHSKTHQSSQPASASHASPGITIGGMYVFAQRHVDEEVKYHYLDLLKRLEPPLIEYLRDSRVDYKTTTIRLMVLGNDEETCKPWLVVLCPKTAKKKVERFFQKDMAKRLCKSPGSGLVSFEVVVDRAPEMKGTGDESIGVISALSEKEGMPFVKVAGSTKDQIATLGGFVHITWSSSSEPVMFGLTAGHVIPSNVSGNFEEEAFSCGSDDGSTSVVSEEGTATDEEGDISSDIEEPGSVSVDTKPFQWSNIGQIANASYSHRALNMDWALIELSDSSITRLKKTSAASFLPLEAGTIQCSVEAEIHNNPNQVGHLSDIPASMILPSGSEFVRVHTLTLNEPGGVPMGYSGSWVIRKQNTELQKREIYGMIVADDKFGDVYVIPMEQILADIKIELNADTVTLSTLSLPVTRLYESISIENQGIQHISNIACQKSVPLPTLEANDSSLHIAAREELLEEYVTQASDTKSTEKRPPSSLEPESLPQTKKPRLTSVHYLSDSAASPENKPSPTHDNTDSPNQPPDDAAAVREDESINNTTMSGKLPPSGPRIHVDLSTAGLQSSKYYFHWTCCACGESGASVDMDMGCISCNNHWRCSGCRVYRIFL</sequence>
<organism evidence="3">
    <name type="scientific">Pyrenophora teres f. teres (strain 0-1)</name>
    <name type="common">Barley net blotch fungus</name>
    <name type="synonym">Drechslera teres f. teres</name>
    <dbReference type="NCBI Taxonomy" id="861557"/>
    <lineage>
        <taxon>Eukaryota</taxon>
        <taxon>Fungi</taxon>
        <taxon>Dikarya</taxon>
        <taxon>Ascomycota</taxon>
        <taxon>Pezizomycotina</taxon>
        <taxon>Dothideomycetes</taxon>
        <taxon>Pleosporomycetidae</taxon>
        <taxon>Pleosporales</taxon>
        <taxon>Pleosporineae</taxon>
        <taxon>Pleosporaceae</taxon>
        <taxon>Pyrenophora</taxon>
    </lineage>
</organism>
<reference evidence="2 3" key="1">
    <citation type="journal article" date="2010" name="Genome Biol.">
        <title>A first genome assembly of the barley fungal pathogen Pyrenophora teres f. teres.</title>
        <authorList>
            <person name="Ellwood S.R."/>
            <person name="Liu Z."/>
            <person name="Syme R.A."/>
            <person name="Lai Z."/>
            <person name="Hane J.K."/>
            <person name="Keiper F."/>
            <person name="Moffat C.S."/>
            <person name="Oliver R.P."/>
            <person name="Friesen T.L."/>
        </authorList>
    </citation>
    <scope>NUCLEOTIDE SEQUENCE [LARGE SCALE GENOMIC DNA]</scope>
    <source>
        <strain evidence="2 3">0-1</strain>
    </source>
</reference>
<dbReference type="Proteomes" id="UP000001067">
    <property type="component" value="Unassembled WGS sequence"/>
</dbReference>
<proteinExistence type="predicted"/>
<dbReference type="HOGENOM" id="CLU_413399_0_0_1"/>
<dbReference type="eggNOG" id="ENOG502SRFM">
    <property type="taxonomic scope" value="Eukaryota"/>
</dbReference>
<dbReference type="STRING" id="861557.E3S1E2"/>
<dbReference type="AlphaFoldDB" id="E3S1E2"/>
<feature type="compositionally biased region" description="Polar residues" evidence="1">
    <location>
        <begin position="559"/>
        <end position="577"/>
    </location>
</feature>
<accession>E3S1E2</accession>
<feature type="region of interest" description="Disordered" evidence="1">
    <location>
        <begin position="1"/>
        <end position="33"/>
    </location>
</feature>
<keyword evidence="3" id="KW-1185">Reference proteome</keyword>
<name>E3S1E2_PYRTT</name>
<protein>
    <submittedName>
        <fullName evidence="2">Uncharacterized protein</fullName>
    </submittedName>
</protein>
<feature type="region of interest" description="Disordered" evidence="1">
    <location>
        <begin position="266"/>
        <end position="299"/>
    </location>
</feature>
<gene>
    <name evidence="2" type="ORF">PTT_16019</name>
</gene>
<feature type="compositionally biased region" description="Acidic residues" evidence="1">
    <location>
        <begin position="281"/>
        <end position="295"/>
    </location>
</feature>
<dbReference type="EMBL" id="GL536541">
    <property type="protein sequence ID" value="EFQ88195.1"/>
    <property type="molecule type" value="Genomic_DNA"/>
</dbReference>